<keyword evidence="2" id="KW-1185">Reference proteome</keyword>
<name>A0ABR0STE7_9HYPO</name>
<accession>A0ABR0STE7</accession>
<protein>
    <submittedName>
        <fullName evidence="1">Uncharacterized protein</fullName>
    </submittedName>
</protein>
<reference evidence="1 2" key="1">
    <citation type="submission" date="2024-01" db="EMBL/GenBank/DDBJ databases">
        <title>Complete genome of Cladobotryum mycophilum ATHUM6906.</title>
        <authorList>
            <person name="Christinaki A.C."/>
            <person name="Myridakis A.I."/>
            <person name="Kouvelis V.N."/>
        </authorList>
    </citation>
    <scope>NUCLEOTIDE SEQUENCE [LARGE SCALE GENOMIC DNA]</scope>
    <source>
        <strain evidence="1 2">ATHUM6906</strain>
    </source>
</reference>
<evidence type="ECO:0000313" key="2">
    <source>
        <dbReference type="Proteomes" id="UP001338125"/>
    </source>
</evidence>
<evidence type="ECO:0000313" key="1">
    <source>
        <dbReference type="EMBL" id="KAK5995427.1"/>
    </source>
</evidence>
<dbReference type="Proteomes" id="UP001338125">
    <property type="component" value="Unassembled WGS sequence"/>
</dbReference>
<organism evidence="1 2">
    <name type="scientific">Cladobotryum mycophilum</name>
    <dbReference type="NCBI Taxonomy" id="491253"/>
    <lineage>
        <taxon>Eukaryota</taxon>
        <taxon>Fungi</taxon>
        <taxon>Dikarya</taxon>
        <taxon>Ascomycota</taxon>
        <taxon>Pezizomycotina</taxon>
        <taxon>Sordariomycetes</taxon>
        <taxon>Hypocreomycetidae</taxon>
        <taxon>Hypocreales</taxon>
        <taxon>Hypocreaceae</taxon>
        <taxon>Cladobotryum</taxon>
    </lineage>
</organism>
<proteinExistence type="predicted"/>
<gene>
    <name evidence="1" type="ORF">PT974_03832</name>
</gene>
<sequence>MEILSLKHNQPLLQPLRHRTETTTDAEGKIAEIKGIKDTIEFLQDLLDDETRGSERFIGPLTRVYAELLPKTCCKTNVSEEQ</sequence>
<dbReference type="EMBL" id="JAVFKD010000004">
    <property type="protein sequence ID" value="KAK5995427.1"/>
    <property type="molecule type" value="Genomic_DNA"/>
</dbReference>
<comment type="caution">
    <text evidence="1">The sequence shown here is derived from an EMBL/GenBank/DDBJ whole genome shotgun (WGS) entry which is preliminary data.</text>
</comment>